<dbReference type="EMBL" id="BPPX01000023">
    <property type="protein sequence ID" value="GJC86737.1"/>
    <property type="molecule type" value="Genomic_DNA"/>
</dbReference>
<dbReference type="SMART" id="SM00382">
    <property type="entry name" value="AAA"/>
    <property type="match status" value="2"/>
</dbReference>
<dbReference type="GO" id="GO:0140359">
    <property type="term" value="F:ABC-type transporter activity"/>
    <property type="evidence" value="ECO:0007669"/>
    <property type="project" value="InterPro"/>
</dbReference>
<feature type="transmembrane region" description="Helical" evidence="9">
    <location>
        <begin position="588"/>
        <end position="610"/>
    </location>
</feature>
<feature type="domain" description="ABC transporter" evidence="10">
    <location>
        <begin position="909"/>
        <end position="1167"/>
    </location>
</feature>
<dbReference type="Gene3D" id="3.40.50.300">
    <property type="entry name" value="P-loop containing nucleotide triphosphate hydrolases"/>
    <property type="match status" value="2"/>
</dbReference>
<dbReference type="SUPFAM" id="SSF90123">
    <property type="entry name" value="ABC transporter transmembrane region"/>
    <property type="match status" value="2"/>
</dbReference>
<evidence type="ECO:0000256" key="7">
    <source>
        <dbReference type="ARBA" id="ARBA00022989"/>
    </source>
</evidence>
<keyword evidence="6" id="KW-0067">ATP-binding</keyword>
<keyword evidence="13" id="KW-1185">Reference proteome</keyword>
<feature type="domain" description="ABC transporter" evidence="10">
    <location>
        <begin position="304"/>
        <end position="532"/>
    </location>
</feature>
<name>A0AA37GTL6_9PEZI</name>
<comment type="caution">
    <text evidence="12">The sequence shown here is derived from an EMBL/GenBank/DDBJ whole genome shotgun (WGS) entry which is preliminary data.</text>
</comment>
<feature type="domain" description="ABC transmembrane type-1" evidence="11">
    <location>
        <begin position="1"/>
        <end position="258"/>
    </location>
</feature>
<dbReference type="PROSITE" id="PS50893">
    <property type="entry name" value="ABC_TRANSPORTER_2"/>
    <property type="match status" value="2"/>
</dbReference>
<evidence type="ECO:0000256" key="3">
    <source>
        <dbReference type="ARBA" id="ARBA00022475"/>
    </source>
</evidence>
<dbReference type="InterPro" id="IPR003593">
    <property type="entry name" value="AAA+_ATPase"/>
</dbReference>
<reference evidence="12 13" key="1">
    <citation type="submission" date="2021-07" db="EMBL/GenBank/DDBJ databases">
        <title>Genome data of Colletotrichum spaethianum.</title>
        <authorList>
            <person name="Utami Y.D."/>
            <person name="Hiruma K."/>
        </authorList>
    </citation>
    <scope>NUCLEOTIDE SEQUENCE [LARGE SCALE GENOMIC DNA]</scope>
    <source>
        <strain evidence="12 13">MAFF 242679</strain>
    </source>
</reference>
<keyword evidence="3" id="KW-1003">Cell membrane</keyword>
<dbReference type="Pfam" id="PF00664">
    <property type="entry name" value="ABC_membrane"/>
    <property type="match status" value="1"/>
</dbReference>
<feature type="transmembrane region" description="Helical" evidence="9">
    <location>
        <begin position="197"/>
        <end position="220"/>
    </location>
</feature>
<dbReference type="GO" id="GO:0016887">
    <property type="term" value="F:ATP hydrolysis activity"/>
    <property type="evidence" value="ECO:0007669"/>
    <property type="project" value="InterPro"/>
</dbReference>
<evidence type="ECO:0000256" key="8">
    <source>
        <dbReference type="ARBA" id="ARBA00023136"/>
    </source>
</evidence>
<evidence type="ECO:0000256" key="2">
    <source>
        <dbReference type="ARBA" id="ARBA00022448"/>
    </source>
</evidence>
<keyword evidence="7 9" id="KW-1133">Transmembrane helix</keyword>
<dbReference type="GO" id="GO:0005886">
    <property type="term" value="C:plasma membrane"/>
    <property type="evidence" value="ECO:0007669"/>
    <property type="project" value="UniProtKB-SubCell"/>
</dbReference>
<dbReference type="PANTHER" id="PTHR24223">
    <property type="entry name" value="ATP-BINDING CASSETTE SUB-FAMILY C"/>
    <property type="match status" value="1"/>
</dbReference>
<feature type="transmembrane region" description="Helical" evidence="9">
    <location>
        <begin position="734"/>
        <end position="752"/>
    </location>
</feature>
<feature type="domain" description="ABC transmembrane type-1" evidence="11">
    <location>
        <begin position="593"/>
        <end position="872"/>
    </location>
</feature>
<dbReference type="InterPro" id="IPR050173">
    <property type="entry name" value="ABC_transporter_C-like"/>
</dbReference>
<dbReference type="Proteomes" id="UP001055172">
    <property type="component" value="Unassembled WGS sequence"/>
</dbReference>
<dbReference type="InterPro" id="IPR036640">
    <property type="entry name" value="ABC1_TM_sf"/>
</dbReference>
<dbReference type="InterPro" id="IPR003439">
    <property type="entry name" value="ABC_transporter-like_ATP-bd"/>
</dbReference>
<dbReference type="PANTHER" id="PTHR24223:SF345">
    <property type="entry name" value="ABC MULTIDRUG TRANSPORTER (EUROFUNG)"/>
    <property type="match status" value="1"/>
</dbReference>
<feature type="transmembrane region" description="Helical" evidence="9">
    <location>
        <begin position="630"/>
        <end position="653"/>
    </location>
</feature>
<keyword evidence="5" id="KW-0547">Nucleotide-binding</keyword>
<protein>
    <submittedName>
        <fullName evidence="12">ABC transporter FUM19</fullName>
    </submittedName>
</protein>
<evidence type="ECO:0000259" key="11">
    <source>
        <dbReference type="PROSITE" id="PS50929"/>
    </source>
</evidence>
<dbReference type="InterPro" id="IPR044746">
    <property type="entry name" value="ABCC_6TM_D1"/>
</dbReference>
<proteinExistence type="predicted"/>
<gene>
    <name evidence="12" type="ORF">ColLi_09575</name>
</gene>
<dbReference type="PROSITE" id="PS50929">
    <property type="entry name" value="ABC_TM1F"/>
    <property type="match status" value="2"/>
</dbReference>
<comment type="subcellular location">
    <subcellularLocation>
        <location evidence="1">Cell membrane</location>
        <topology evidence="1">Multi-pass membrane protein</topology>
    </subcellularLocation>
</comment>
<dbReference type="InterPro" id="IPR027417">
    <property type="entry name" value="P-loop_NTPase"/>
</dbReference>
<dbReference type="PROSITE" id="PS00211">
    <property type="entry name" value="ABC_TRANSPORTER_1"/>
    <property type="match status" value="2"/>
</dbReference>
<evidence type="ECO:0000256" key="6">
    <source>
        <dbReference type="ARBA" id="ARBA00022840"/>
    </source>
</evidence>
<keyword evidence="4 9" id="KW-0812">Transmembrane</keyword>
<dbReference type="InterPro" id="IPR017871">
    <property type="entry name" value="ABC_transporter-like_CS"/>
</dbReference>
<organism evidence="12 13">
    <name type="scientific">Colletotrichum liriopes</name>
    <dbReference type="NCBI Taxonomy" id="708192"/>
    <lineage>
        <taxon>Eukaryota</taxon>
        <taxon>Fungi</taxon>
        <taxon>Dikarya</taxon>
        <taxon>Ascomycota</taxon>
        <taxon>Pezizomycotina</taxon>
        <taxon>Sordariomycetes</taxon>
        <taxon>Hypocreomycetidae</taxon>
        <taxon>Glomerellales</taxon>
        <taxon>Glomerellaceae</taxon>
        <taxon>Colletotrichum</taxon>
        <taxon>Colletotrichum spaethianum species complex</taxon>
    </lineage>
</organism>
<dbReference type="Pfam" id="PF00005">
    <property type="entry name" value="ABC_tran"/>
    <property type="match status" value="2"/>
</dbReference>
<feature type="transmembrane region" description="Helical" evidence="9">
    <location>
        <begin position="21"/>
        <end position="45"/>
    </location>
</feature>
<evidence type="ECO:0000256" key="5">
    <source>
        <dbReference type="ARBA" id="ARBA00022741"/>
    </source>
</evidence>
<evidence type="ECO:0000313" key="12">
    <source>
        <dbReference type="EMBL" id="GJC86737.1"/>
    </source>
</evidence>
<feature type="transmembrane region" description="Helical" evidence="9">
    <location>
        <begin position="708"/>
        <end position="728"/>
    </location>
</feature>
<keyword evidence="8 9" id="KW-0472">Membrane</keyword>
<evidence type="ECO:0000259" key="10">
    <source>
        <dbReference type="PROSITE" id="PS50893"/>
    </source>
</evidence>
<keyword evidence="2" id="KW-0813">Transport</keyword>
<dbReference type="CDD" id="cd18579">
    <property type="entry name" value="ABC_6TM_ABCC_D1"/>
    <property type="match status" value="1"/>
</dbReference>
<evidence type="ECO:0000256" key="1">
    <source>
        <dbReference type="ARBA" id="ARBA00004651"/>
    </source>
</evidence>
<dbReference type="Gene3D" id="1.20.1560.10">
    <property type="entry name" value="ABC transporter type 1, transmembrane domain"/>
    <property type="match status" value="2"/>
</dbReference>
<evidence type="ECO:0000313" key="13">
    <source>
        <dbReference type="Proteomes" id="UP001055172"/>
    </source>
</evidence>
<feature type="transmembrane region" description="Helical" evidence="9">
    <location>
        <begin position="117"/>
        <end position="139"/>
    </location>
</feature>
<dbReference type="InterPro" id="IPR044726">
    <property type="entry name" value="ABCC_6TM_D2"/>
</dbReference>
<dbReference type="FunFam" id="1.20.1560.10:FF:000066">
    <property type="entry name" value="ABC multidrug transporter (Eurofung)"/>
    <property type="match status" value="1"/>
</dbReference>
<evidence type="ECO:0000256" key="9">
    <source>
        <dbReference type="SAM" id="Phobius"/>
    </source>
</evidence>
<evidence type="ECO:0000256" key="4">
    <source>
        <dbReference type="ARBA" id="ARBA00022692"/>
    </source>
</evidence>
<dbReference type="AlphaFoldDB" id="A0AA37GTL6"/>
<dbReference type="InterPro" id="IPR011527">
    <property type="entry name" value="ABC1_TM_dom"/>
</dbReference>
<dbReference type="CDD" id="cd03250">
    <property type="entry name" value="ABCC_MRP_domain1"/>
    <property type="match status" value="1"/>
</dbReference>
<dbReference type="CDD" id="cd18580">
    <property type="entry name" value="ABC_6TM_ABCC_D2"/>
    <property type="match status" value="1"/>
</dbReference>
<accession>A0AA37GTL6</accession>
<dbReference type="SUPFAM" id="SSF52540">
    <property type="entry name" value="P-loop containing nucleoside triphosphate hydrolases"/>
    <property type="match status" value="2"/>
</dbReference>
<dbReference type="GO" id="GO:0005524">
    <property type="term" value="F:ATP binding"/>
    <property type="evidence" value="ECO:0007669"/>
    <property type="project" value="UniProtKB-KW"/>
</dbReference>
<dbReference type="FunFam" id="1.20.1560.10:FF:000055">
    <property type="entry name" value="ABC multidrug transporter (Eurofung)"/>
    <property type="match status" value="1"/>
</dbReference>
<sequence length="1174" mass="128038">MIESLLNYLQEPKGSSSPNKGYGFIGAVILIYVGMATSMSLYWYFQERLVHMMRAVLVSAVYRKTTAISLSAADDSSALTLMNADVERVKYGFQPIHEYWANTVEVALACWLLQRQIGAAFVAPVIVVIVCAAASTLTAKLTGKRQTLWMESIQQRVGVTSKAISSMKALKISAMSGPIENMIHGLRLKELSVGGKWRLLLVAAVTIAYTPSQIGPVMAFAVTSQTLDVTRIFTSMAYLMLLAGPLGSLFQTIPQLVSAFTCLGRIQAYLDKEPRIDFRKTLDIPLLSEKNPHATPPRQDDAAITVDQASFGWIEGKAVLEDVDITIPARALTIVVGPVASGKSTLLKGLLGETPIYSGDVLLGAKHRRIGYCDQSPFLYNNTIKANIIGHSEPDPERYNQVVEATMLSTDFATLPKGDRTKIGSNGLTLSGGQRQRVALARALYLEADLLILDDILSGLDATTEEHVFRRVFGSDGMIRRRGVTAVLCTHSVRYLPLADHIVALGADCTVVEQGSFADLQTNGKYVQSLKIQEAEESPESKTDTNTQPDMATLAQTVTKASVTAEDSDKARQLGDAAVYKHYFGSMALWVIVAFLFWCCVYGFAINFPTVWLKYWSEDVTSPNPTRSGAFYMGIYALLQITCLGSLMIVVMINTQTMISQSGSNLHKRALRTLIGAPLRFFAITDTGTVTNLFAQDLALIDSELPMALINFSVLCFAATGMAVVIAVSSPWLAISYPFLIVILYYVQMFYLRTSRQLRILELEAKSPLYSHFIDTLKGLSTLRALGFINSDIGVNNNLLDTSQRPAYQLAIIQRWLQLTLKLLVAVLATIVVTLATQLRASSGFTGASLVTLMSFGDTLTTIVQSYTMLETSIGAVARLKTFSETVTPETGPDEDIIPTESWPEKGAIEIKAVSASYGPPQVAPGVGVETKPPSDLAIRDLHLSIRPGERVAICGRTGSGKSSLILLLLRLLETLPGGANGIVIDSLPTGKIDRDTLRRRIIAVSQDAIFLPDGSTVRENLDPFQAADESECLSVLEQVGLLAGVQERGGIDTDLTADSFSQGQKQLFCLARAVLRRRVKSRNGANGGILLLDEVSSSVDRATDLAMQDIIRREFDGYTIVMVSHRLDMVLECDTVVVMDKGHLAEKGEPHVLKEQVGGMFRDLWNSSRTAEE</sequence>